<gene>
    <name evidence="2" type="ORF">CVT24_002312</name>
</gene>
<feature type="region of interest" description="Disordered" evidence="1">
    <location>
        <begin position="15"/>
        <end position="37"/>
    </location>
</feature>
<organism evidence="2 3">
    <name type="scientific">Panaeolus cyanescens</name>
    <dbReference type="NCBI Taxonomy" id="181874"/>
    <lineage>
        <taxon>Eukaryota</taxon>
        <taxon>Fungi</taxon>
        <taxon>Dikarya</taxon>
        <taxon>Basidiomycota</taxon>
        <taxon>Agaricomycotina</taxon>
        <taxon>Agaricomycetes</taxon>
        <taxon>Agaricomycetidae</taxon>
        <taxon>Agaricales</taxon>
        <taxon>Agaricineae</taxon>
        <taxon>Galeropsidaceae</taxon>
        <taxon>Panaeolus</taxon>
    </lineage>
</organism>
<evidence type="ECO:0000313" key="2">
    <source>
        <dbReference type="EMBL" id="PPR02890.1"/>
    </source>
</evidence>
<sequence>MGLLKVYHWASRRLRDSSSAHSPQSPINAPPPLARPADRDFRLDVSIDQSSLGSLFEHYDYVNNEEQPNPHDFHGDQTDEMPEDQVDFGSGQLSPLGLDLSMFPSTNNVTSSPTLEPIPLPAVQDSSVMTSMLFSPMQPGESSPSPPNYNEATGSTSGHDQQPIQHTTVPALSNDTLQEIFRLADNVALSLSACPSDATSLFKLPLVALTISAPISSADCLSILSGCTQLRTLDVTIDRVGQWSGQGGVSFASLQDLCLTIHCDGLAASFFSHLEHNCGHTQEAARLTLNWGGNVDEGERNEVSIYVRRIFDMPQYLTYHTQI</sequence>
<reference evidence="2 3" key="1">
    <citation type="journal article" date="2018" name="Evol. Lett.">
        <title>Horizontal gene cluster transfer increased hallucinogenic mushroom diversity.</title>
        <authorList>
            <person name="Reynolds H.T."/>
            <person name="Vijayakumar V."/>
            <person name="Gluck-Thaler E."/>
            <person name="Korotkin H.B."/>
            <person name="Matheny P.B."/>
            <person name="Slot J.C."/>
        </authorList>
    </citation>
    <scope>NUCLEOTIDE SEQUENCE [LARGE SCALE GENOMIC DNA]</scope>
    <source>
        <strain evidence="2 3">2629</strain>
    </source>
</reference>
<feature type="region of interest" description="Disordered" evidence="1">
    <location>
        <begin position="134"/>
        <end position="164"/>
    </location>
</feature>
<protein>
    <submittedName>
        <fullName evidence="2">Uncharacterized protein</fullName>
    </submittedName>
</protein>
<proteinExistence type="predicted"/>
<keyword evidence="3" id="KW-1185">Reference proteome</keyword>
<dbReference type="Proteomes" id="UP000284842">
    <property type="component" value="Unassembled WGS sequence"/>
</dbReference>
<accession>A0A409YIS2</accession>
<dbReference type="AlphaFoldDB" id="A0A409YIS2"/>
<feature type="compositionally biased region" description="Polar residues" evidence="1">
    <location>
        <begin position="140"/>
        <end position="164"/>
    </location>
</feature>
<comment type="caution">
    <text evidence="2">The sequence shown here is derived from an EMBL/GenBank/DDBJ whole genome shotgun (WGS) entry which is preliminary data.</text>
</comment>
<evidence type="ECO:0000313" key="3">
    <source>
        <dbReference type="Proteomes" id="UP000284842"/>
    </source>
</evidence>
<evidence type="ECO:0000256" key="1">
    <source>
        <dbReference type="SAM" id="MobiDB-lite"/>
    </source>
</evidence>
<dbReference type="EMBL" id="NHTK01001134">
    <property type="protein sequence ID" value="PPR02890.1"/>
    <property type="molecule type" value="Genomic_DNA"/>
</dbReference>
<dbReference type="OrthoDB" id="3131231at2759"/>
<dbReference type="InParanoid" id="A0A409YIS2"/>
<name>A0A409YIS2_9AGAR</name>